<evidence type="ECO:0000313" key="3">
    <source>
        <dbReference type="EMBL" id="CRK74544.1"/>
    </source>
</evidence>
<dbReference type="OrthoDB" id="9811671at2"/>
<dbReference type="Gene3D" id="2.40.128.520">
    <property type="match status" value="1"/>
</dbReference>
<protein>
    <recommendedName>
        <fullName evidence="2">DUF2147 domain-containing protein</fullName>
    </recommendedName>
</protein>
<proteinExistence type="predicted"/>
<dbReference type="Proteomes" id="UP000048949">
    <property type="component" value="Unassembled WGS sequence"/>
</dbReference>
<gene>
    <name evidence="3" type="ORF">NIG5292_00578</name>
</gene>
<dbReference type="InterPro" id="IPR019223">
    <property type="entry name" value="DUF2147"/>
</dbReference>
<dbReference type="PANTHER" id="PTHR36919">
    <property type="entry name" value="BLR1215 PROTEIN"/>
    <property type="match status" value="1"/>
</dbReference>
<dbReference type="STRING" id="282199.GCA_001049735_00578"/>
<dbReference type="AlphaFoldDB" id="A0A0U1NII6"/>
<sequence>MKKVIGAAVALVMGAGFAAADPVLGTWKTEVDDGNYAHVEMSTCGDKICGVIAQAFNAQGPWASDNKGKKLVWDMVARGGGSYKSGKIWQPSTDKVFNSKMSLSGDVLNVSGCVAIICKKQVWTRVN</sequence>
<accession>A0A0U1NII6</accession>
<evidence type="ECO:0000313" key="4">
    <source>
        <dbReference type="Proteomes" id="UP000048949"/>
    </source>
</evidence>
<dbReference type="PANTHER" id="PTHR36919:SF2">
    <property type="entry name" value="BLL6627 PROTEIN"/>
    <property type="match status" value="1"/>
</dbReference>
<dbReference type="RefSeq" id="WP_048597845.1">
    <property type="nucleotide sequence ID" value="NZ_CBFHGK010000001.1"/>
</dbReference>
<name>A0A0U1NII6_9RHOB</name>
<dbReference type="Pfam" id="PF09917">
    <property type="entry name" value="DUF2147"/>
    <property type="match status" value="1"/>
</dbReference>
<reference evidence="3 4" key="1">
    <citation type="submission" date="2015-04" db="EMBL/GenBank/DDBJ databases">
        <authorList>
            <person name="Syromyatnikov M.Y."/>
            <person name="Popov V.N."/>
        </authorList>
    </citation>
    <scope>NUCLEOTIDE SEQUENCE [LARGE SCALE GENOMIC DNA]</scope>
    <source>
        <strain evidence="3 4">CECT 5292</strain>
    </source>
</reference>
<dbReference type="EMBL" id="CVQV01000003">
    <property type="protein sequence ID" value="CRK74544.1"/>
    <property type="molecule type" value="Genomic_DNA"/>
</dbReference>
<feature type="domain" description="DUF2147" evidence="2">
    <location>
        <begin position="25"/>
        <end position="125"/>
    </location>
</feature>
<evidence type="ECO:0000256" key="1">
    <source>
        <dbReference type="SAM" id="SignalP"/>
    </source>
</evidence>
<evidence type="ECO:0000259" key="2">
    <source>
        <dbReference type="Pfam" id="PF09917"/>
    </source>
</evidence>
<keyword evidence="1" id="KW-0732">Signal</keyword>
<keyword evidence="4" id="KW-1185">Reference proteome</keyword>
<feature type="signal peptide" evidence="1">
    <location>
        <begin position="1"/>
        <end position="20"/>
    </location>
</feature>
<organism evidence="3 4">
    <name type="scientific">Nereida ignava</name>
    <dbReference type="NCBI Taxonomy" id="282199"/>
    <lineage>
        <taxon>Bacteria</taxon>
        <taxon>Pseudomonadati</taxon>
        <taxon>Pseudomonadota</taxon>
        <taxon>Alphaproteobacteria</taxon>
        <taxon>Rhodobacterales</taxon>
        <taxon>Roseobacteraceae</taxon>
        <taxon>Nereida</taxon>
    </lineage>
</organism>
<feature type="chain" id="PRO_5006712073" description="DUF2147 domain-containing protein" evidence="1">
    <location>
        <begin position="21"/>
        <end position="127"/>
    </location>
</feature>